<evidence type="ECO:0000313" key="6">
    <source>
        <dbReference type="Proteomes" id="UP000185696"/>
    </source>
</evidence>
<protein>
    <submittedName>
        <fullName evidence="5">Peptidase S33 family protein</fullName>
    </submittedName>
</protein>
<comment type="similarity">
    <text evidence="1">Belongs to the peptidase S33 family.</text>
</comment>
<sequence>MKAILVGLVATVVLTSPVASASTPAGQRDAAIDWQPCPDTPSVQCGSLTVPLDWADPDGPTTQIGLARRPATDPARRIGSILMNPGGPGGSGVEVVQRGPAMTGPVEQRFDVVGFDPRGVNTSERVLCDPDLSDEYLQATHPTTAEEFDDLVGLARRHAEDCRSRSGPIADHVDTLRTVRDMDAIRVALGEEKLTYVGYSYGTLMGQQYAERFPGRIRAMLNDGNVDHSITSPREYADKHTRVVEENFVAFADWCDTTESCALNGLDTRAVFADLKDRARAGTLVDPATGQPLDFYHLSLRTSFRTYLPSEWPRTANTMLALRTGSVAGPSVAEPVNDPFTMVRCADWRLQVEDFDVYATLRAGLTRSYPNVEWSPYVDYVAHCVGDPVEVRNPQHDLEIEGAPPLLMIGNRHDPATPLEFSQVAARQSGSHLITYEGWGHTAYYPGAQVSECVNAAVEAYLIDLTVPPRGLTCPPANDPPGPR</sequence>
<dbReference type="Pfam" id="PF08386">
    <property type="entry name" value="Abhydrolase_4"/>
    <property type="match status" value="1"/>
</dbReference>
<name>A0A7Z0WM66_9PSEU</name>
<dbReference type="InterPro" id="IPR051601">
    <property type="entry name" value="Serine_prot/Carboxylest_S33"/>
</dbReference>
<dbReference type="InterPro" id="IPR029058">
    <property type="entry name" value="AB_hydrolase_fold"/>
</dbReference>
<dbReference type="PANTHER" id="PTHR43248:SF30">
    <property type="entry name" value="AB HYDROLASE-1 DOMAIN-CONTAINING PROTEIN"/>
    <property type="match status" value="1"/>
</dbReference>
<keyword evidence="6" id="KW-1185">Reference proteome</keyword>
<evidence type="ECO:0000256" key="1">
    <source>
        <dbReference type="ARBA" id="ARBA00010088"/>
    </source>
</evidence>
<reference evidence="5 6" key="1">
    <citation type="submission" date="2016-12" db="EMBL/GenBank/DDBJ databases">
        <title>The draft genome sequence of Actinophytocola xinjiangensis.</title>
        <authorList>
            <person name="Wang W."/>
            <person name="Yuan L."/>
        </authorList>
    </citation>
    <scope>NUCLEOTIDE SEQUENCE [LARGE SCALE GENOMIC DNA]</scope>
    <source>
        <strain evidence="5 6">CGMCC 4.4663</strain>
    </source>
</reference>
<accession>A0A7Z0WM66</accession>
<dbReference type="Proteomes" id="UP000185696">
    <property type="component" value="Unassembled WGS sequence"/>
</dbReference>
<dbReference type="SUPFAM" id="SSF53474">
    <property type="entry name" value="alpha/beta-Hydrolases"/>
    <property type="match status" value="1"/>
</dbReference>
<keyword evidence="3" id="KW-0732">Signal</keyword>
<evidence type="ECO:0000256" key="2">
    <source>
        <dbReference type="ARBA" id="ARBA00022801"/>
    </source>
</evidence>
<organism evidence="5 6">
    <name type="scientific">Actinophytocola xinjiangensis</name>
    <dbReference type="NCBI Taxonomy" id="485602"/>
    <lineage>
        <taxon>Bacteria</taxon>
        <taxon>Bacillati</taxon>
        <taxon>Actinomycetota</taxon>
        <taxon>Actinomycetes</taxon>
        <taxon>Pseudonocardiales</taxon>
        <taxon>Pseudonocardiaceae</taxon>
    </lineage>
</organism>
<dbReference type="GO" id="GO:0016787">
    <property type="term" value="F:hydrolase activity"/>
    <property type="evidence" value="ECO:0007669"/>
    <property type="project" value="UniProtKB-KW"/>
</dbReference>
<dbReference type="EMBL" id="MSIF01000006">
    <property type="protein sequence ID" value="OLF10678.1"/>
    <property type="molecule type" value="Genomic_DNA"/>
</dbReference>
<evidence type="ECO:0000256" key="3">
    <source>
        <dbReference type="SAM" id="SignalP"/>
    </source>
</evidence>
<evidence type="ECO:0000259" key="4">
    <source>
        <dbReference type="Pfam" id="PF08386"/>
    </source>
</evidence>
<feature type="signal peptide" evidence="3">
    <location>
        <begin position="1"/>
        <end position="21"/>
    </location>
</feature>
<proteinExistence type="inferred from homology"/>
<comment type="caution">
    <text evidence="5">The sequence shown here is derived from an EMBL/GenBank/DDBJ whole genome shotgun (WGS) entry which is preliminary data.</text>
</comment>
<feature type="domain" description="Peptidase S33 tripeptidyl aminopeptidase-like C-terminal" evidence="4">
    <location>
        <begin position="381"/>
        <end position="474"/>
    </location>
</feature>
<gene>
    <name evidence="5" type="ORF">BLA60_16070</name>
</gene>
<evidence type="ECO:0000313" key="5">
    <source>
        <dbReference type="EMBL" id="OLF10678.1"/>
    </source>
</evidence>
<keyword evidence="2" id="KW-0378">Hydrolase</keyword>
<dbReference type="InterPro" id="IPR013595">
    <property type="entry name" value="Pept_S33_TAP-like_C"/>
</dbReference>
<dbReference type="OrthoDB" id="4006962at2"/>
<dbReference type="RefSeq" id="WP_075133668.1">
    <property type="nucleotide sequence ID" value="NZ_MSIF01000006.1"/>
</dbReference>
<dbReference type="AlphaFoldDB" id="A0A7Z0WM66"/>
<dbReference type="PANTHER" id="PTHR43248">
    <property type="entry name" value="2-SUCCINYL-6-HYDROXY-2,4-CYCLOHEXADIENE-1-CARBOXYLATE SYNTHASE"/>
    <property type="match status" value="1"/>
</dbReference>
<dbReference type="Gene3D" id="3.40.50.1820">
    <property type="entry name" value="alpha/beta hydrolase"/>
    <property type="match status" value="1"/>
</dbReference>
<feature type="chain" id="PRO_5030628946" evidence="3">
    <location>
        <begin position="22"/>
        <end position="484"/>
    </location>
</feature>